<evidence type="ECO:0000313" key="3">
    <source>
        <dbReference type="Proteomes" id="UP000265520"/>
    </source>
</evidence>
<evidence type="ECO:0000256" key="1">
    <source>
        <dbReference type="SAM" id="MobiDB-lite"/>
    </source>
</evidence>
<dbReference type="EMBL" id="LXQA010834785">
    <property type="protein sequence ID" value="MCI73269.1"/>
    <property type="molecule type" value="Genomic_DNA"/>
</dbReference>
<accession>A0A392UI38</accession>
<proteinExistence type="predicted"/>
<name>A0A392UI38_9FABA</name>
<organism evidence="2 3">
    <name type="scientific">Trifolium medium</name>
    <dbReference type="NCBI Taxonomy" id="97028"/>
    <lineage>
        <taxon>Eukaryota</taxon>
        <taxon>Viridiplantae</taxon>
        <taxon>Streptophyta</taxon>
        <taxon>Embryophyta</taxon>
        <taxon>Tracheophyta</taxon>
        <taxon>Spermatophyta</taxon>
        <taxon>Magnoliopsida</taxon>
        <taxon>eudicotyledons</taxon>
        <taxon>Gunneridae</taxon>
        <taxon>Pentapetalae</taxon>
        <taxon>rosids</taxon>
        <taxon>fabids</taxon>
        <taxon>Fabales</taxon>
        <taxon>Fabaceae</taxon>
        <taxon>Papilionoideae</taxon>
        <taxon>50 kb inversion clade</taxon>
        <taxon>NPAAA clade</taxon>
        <taxon>Hologalegina</taxon>
        <taxon>IRL clade</taxon>
        <taxon>Trifolieae</taxon>
        <taxon>Trifolium</taxon>
    </lineage>
</organism>
<comment type="caution">
    <text evidence="2">The sequence shown here is derived from an EMBL/GenBank/DDBJ whole genome shotgun (WGS) entry which is preliminary data.</text>
</comment>
<feature type="non-terminal residue" evidence="2">
    <location>
        <position position="1"/>
    </location>
</feature>
<feature type="region of interest" description="Disordered" evidence="1">
    <location>
        <begin position="40"/>
        <end position="62"/>
    </location>
</feature>
<evidence type="ECO:0000313" key="2">
    <source>
        <dbReference type="EMBL" id="MCI73269.1"/>
    </source>
</evidence>
<reference evidence="2 3" key="1">
    <citation type="journal article" date="2018" name="Front. Plant Sci.">
        <title>Red Clover (Trifolium pratense) and Zigzag Clover (T. medium) - A Picture of Genomic Similarities and Differences.</title>
        <authorList>
            <person name="Dluhosova J."/>
            <person name="Istvanek J."/>
            <person name="Nedelnik J."/>
            <person name="Repkova J."/>
        </authorList>
    </citation>
    <scope>NUCLEOTIDE SEQUENCE [LARGE SCALE GENOMIC DNA]</scope>
    <source>
        <strain evidence="3">cv. 10/8</strain>
        <tissue evidence="2">Leaf</tissue>
    </source>
</reference>
<protein>
    <submittedName>
        <fullName evidence="2">Uncharacterized protein</fullName>
    </submittedName>
</protein>
<dbReference type="AlphaFoldDB" id="A0A392UI38"/>
<sequence>ARLTLQFKNAKEERDNGLYSQILAYELECSKKSHRIEMKLRRGQVHPPKYTRGKSAKLKSEP</sequence>
<dbReference type="Proteomes" id="UP000265520">
    <property type="component" value="Unassembled WGS sequence"/>
</dbReference>
<feature type="compositionally biased region" description="Basic residues" evidence="1">
    <location>
        <begin position="41"/>
        <end position="62"/>
    </location>
</feature>
<keyword evidence="3" id="KW-1185">Reference proteome</keyword>